<evidence type="ECO:0000313" key="2">
    <source>
        <dbReference type="Proteomes" id="UP000460416"/>
    </source>
</evidence>
<evidence type="ECO:0000313" key="1">
    <source>
        <dbReference type="EMBL" id="MUP41517.1"/>
    </source>
</evidence>
<dbReference type="Gene3D" id="3.40.470.10">
    <property type="entry name" value="Uracil-DNA glycosylase-like domain"/>
    <property type="match status" value="1"/>
</dbReference>
<name>A0A7M3SY36_9FLAO</name>
<accession>A0A7M3SY36</accession>
<dbReference type="EMBL" id="VJVW01000001">
    <property type="protein sequence ID" value="MUP41517.1"/>
    <property type="molecule type" value="Genomic_DNA"/>
</dbReference>
<dbReference type="OrthoDB" id="1422214at2"/>
<dbReference type="SUPFAM" id="SSF52141">
    <property type="entry name" value="Uracil-DNA glycosylase-like"/>
    <property type="match status" value="1"/>
</dbReference>
<proteinExistence type="predicted"/>
<keyword evidence="2" id="KW-1185">Reference proteome</keyword>
<reference evidence="1 2" key="1">
    <citation type="submission" date="2019-07" db="EMBL/GenBank/DDBJ databases">
        <title>Gramella aestuarii sp. nov., isolated from a tidal flat, and emended description of Gramella echinicola.</title>
        <authorList>
            <person name="Liu L."/>
        </authorList>
    </citation>
    <scope>NUCLEOTIDE SEQUENCE [LARGE SCALE GENOMIC DNA]</scope>
    <source>
        <strain evidence="1 2">BS12</strain>
    </source>
</reference>
<comment type="caution">
    <text evidence="1">The sequence shown here is derived from an EMBL/GenBank/DDBJ whole genome shotgun (WGS) entry which is preliminary data.</text>
</comment>
<dbReference type="RefSeq" id="WP_156273866.1">
    <property type="nucleotide sequence ID" value="NZ_BAABGI010000002.1"/>
</dbReference>
<dbReference type="AlphaFoldDB" id="A0A7M3SY36"/>
<dbReference type="InterPro" id="IPR036895">
    <property type="entry name" value="Uracil-DNA_glycosylase-like_sf"/>
</dbReference>
<sequence length="221" mass="25491">MELFHHKHPFPPFIPENATKLIVGTLPPPRFTKRQLREDDVDFCYGSGDGQLWIILDRIFNLGLKFENTPEAVEERKNFLRKRGIGICDVVESSRREKIDASDLGMQKVQLRDMIGILKEHPKVETLLFTGGNSKNGPEYFFRKYLKESDHDIKLKVVSKKSPRIHQFVLDGRLIKTVSLIAPSGAANIAVGSSQLYKDLKKKNPEFNTLDFRVLQYREFF</sequence>
<protein>
    <submittedName>
        <fullName evidence="1">Uracil-DNA glycosylase family protein</fullName>
    </submittedName>
</protein>
<dbReference type="Proteomes" id="UP000460416">
    <property type="component" value="Unassembled WGS sequence"/>
</dbReference>
<gene>
    <name evidence="1" type="ORF">FLP08_02935</name>
</gene>
<organism evidence="1 2">
    <name type="scientific">Christiangramia aestuarii</name>
    <dbReference type="NCBI Taxonomy" id="1028746"/>
    <lineage>
        <taxon>Bacteria</taxon>
        <taxon>Pseudomonadati</taxon>
        <taxon>Bacteroidota</taxon>
        <taxon>Flavobacteriia</taxon>
        <taxon>Flavobacteriales</taxon>
        <taxon>Flavobacteriaceae</taxon>
        <taxon>Christiangramia</taxon>
    </lineage>
</organism>